<dbReference type="RefSeq" id="WP_238274216.1">
    <property type="nucleotide sequence ID" value="NZ_BPQR01000012.1"/>
</dbReference>
<gene>
    <name evidence="1" type="ORF">AOPFMNJM_0829</name>
</gene>
<proteinExistence type="predicted"/>
<dbReference type="SMART" id="SM00710">
    <property type="entry name" value="PbH1"/>
    <property type="match status" value="5"/>
</dbReference>
<evidence type="ECO:0008006" key="3">
    <source>
        <dbReference type="Google" id="ProtNLM"/>
    </source>
</evidence>
<evidence type="ECO:0000313" key="2">
    <source>
        <dbReference type="Proteomes" id="UP001055102"/>
    </source>
</evidence>
<protein>
    <recommendedName>
        <fullName evidence="3">Right handed beta helix domain-containing protein</fullName>
    </recommendedName>
</protein>
<sequence length="520" mass="54765">MVDYVNKSGDTMTGTLFVPQSSTRSSANTGSIWSQPGDANYSGYAEFRAGDNSRHGYIGYAHKDNGIIQIAAEKSGGHVNFSTGTGAGGPRVNGNEIWHAGNFNPSQAANAFGWRDASKYGVQANTGTSQNASLALAEASLPADGGVIVLPPGTITLGDTFTFTRQNVTLLGSGKYATFIDCTRLDTDVICFNGNYSGVKDCAFKSSAGDRTSGYTVNLRGAYTFCRDVDIRHCFRGIRMGPVAGNCLVHNNTMTFIATGSNRGAIVVDNPSYGPSNWISNCTIYGDGNDPTSSGPVGPRPEFGVQIVNSGATMINNTDILGFFNNLIINPGNGQTAQATYCSDVYFDSGQRDNILISPSGNGFVFETSFSNCWLTNTRSENSFGLRILGNGATGNSGRPVMNTRWDNGIIASTSNNPGYGFLVEGVGCINTVLSNSTVAGWGIGVCVGTNTSHVMIVNNMIGKYLPWDPNRANSTGLALVAGNGGWIMARNNMVYGNNQAFLNQGPTGGNNYVDGNPGI</sequence>
<dbReference type="EMBL" id="BPQR01000012">
    <property type="protein sequence ID" value="GJE05529.1"/>
    <property type="molecule type" value="Genomic_DNA"/>
</dbReference>
<dbReference type="SUPFAM" id="SSF51126">
    <property type="entry name" value="Pectin lyase-like"/>
    <property type="match status" value="1"/>
</dbReference>
<keyword evidence="2" id="KW-1185">Reference proteome</keyword>
<dbReference type="Proteomes" id="UP001055102">
    <property type="component" value="Unassembled WGS sequence"/>
</dbReference>
<comment type="caution">
    <text evidence="1">The sequence shown here is derived from an EMBL/GenBank/DDBJ whole genome shotgun (WGS) entry which is preliminary data.</text>
</comment>
<dbReference type="InterPro" id="IPR006626">
    <property type="entry name" value="PbH1"/>
</dbReference>
<organism evidence="1 2">
    <name type="scientific">Methylobacterium jeotgali</name>
    <dbReference type="NCBI Taxonomy" id="381630"/>
    <lineage>
        <taxon>Bacteria</taxon>
        <taxon>Pseudomonadati</taxon>
        <taxon>Pseudomonadota</taxon>
        <taxon>Alphaproteobacteria</taxon>
        <taxon>Hyphomicrobiales</taxon>
        <taxon>Methylobacteriaceae</taxon>
        <taxon>Methylobacterium</taxon>
    </lineage>
</organism>
<reference evidence="1" key="1">
    <citation type="journal article" date="2021" name="Front. Microbiol.">
        <title>Comprehensive Comparative Genomics and Phenotyping of Methylobacterium Species.</title>
        <authorList>
            <person name="Alessa O."/>
            <person name="Ogura Y."/>
            <person name="Fujitani Y."/>
            <person name="Takami H."/>
            <person name="Hayashi T."/>
            <person name="Sahin N."/>
            <person name="Tani A."/>
        </authorList>
    </citation>
    <scope>NUCLEOTIDE SEQUENCE</scope>
    <source>
        <strain evidence="1">LMG 23639</strain>
    </source>
</reference>
<dbReference type="InterPro" id="IPR011050">
    <property type="entry name" value="Pectin_lyase_fold/virulence"/>
</dbReference>
<accession>A0ABQ4SUT1</accession>
<evidence type="ECO:0000313" key="1">
    <source>
        <dbReference type="EMBL" id="GJE05529.1"/>
    </source>
</evidence>
<reference evidence="1" key="2">
    <citation type="submission" date="2021-08" db="EMBL/GenBank/DDBJ databases">
        <authorList>
            <person name="Tani A."/>
            <person name="Ola A."/>
            <person name="Ogura Y."/>
            <person name="Katsura K."/>
            <person name="Hayashi T."/>
        </authorList>
    </citation>
    <scope>NUCLEOTIDE SEQUENCE</scope>
    <source>
        <strain evidence="1">LMG 23639</strain>
    </source>
</reference>
<name>A0ABQ4SUT1_9HYPH</name>